<keyword evidence="3" id="KW-1185">Reference proteome</keyword>
<dbReference type="GO" id="GO:0032389">
    <property type="term" value="C:MutLalpha complex"/>
    <property type="evidence" value="ECO:0007669"/>
    <property type="project" value="TreeGrafter"/>
</dbReference>
<dbReference type="Gene3D" id="3.30.1540.20">
    <property type="entry name" value="MutL, C-terminal domain, dimerisation subdomain"/>
    <property type="match status" value="2"/>
</dbReference>
<feature type="compositionally biased region" description="Low complexity" evidence="1">
    <location>
        <begin position="72"/>
        <end position="98"/>
    </location>
</feature>
<organism evidence="2 3">
    <name type="scientific">Spraguea lophii (strain 42_110)</name>
    <name type="common">Microsporidian parasite</name>
    <dbReference type="NCBI Taxonomy" id="1358809"/>
    <lineage>
        <taxon>Eukaryota</taxon>
        <taxon>Fungi</taxon>
        <taxon>Fungi incertae sedis</taxon>
        <taxon>Microsporidia</taxon>
        <taxon>Spragueidae</taxon>
        <taxon>Spraguea</taxon>
    </lineage>
</organism>
<sequence>GFILCLYKKYLIIFDQHAVSEIYNYEKYRKYFNVQKQRLIINYNNNYMSDMSDNDKNIDGSSYISDKSIDGNNDNNDNHITTHNTRINNNTTNTHNNNTNINKIYVDSRGYNEILKYNGFIIDDNNCLITVPIYNGEVMDINDFYLFLDEIDLYYNDNVMNDNNSDNNKDCDRVVNDNNNDIGIDDNTDDSINNTINNNNTNTYNNHHNHTTTNTHTNTYTTTYNKIIYSKIDRIMASRACRNSVMIGDCINIKKMEELIYGLAELERPWNCPHGRPTFKILGSIFN</sequence>
<comment type="caution">
    <text evidence="2">The sequence shown here is derived from an EMBL/GenBank/DDBJ whole genome shotgun (WGS) entry which is preliminary data.</text>
</comment>
<accession>S7XG68</accession>
<dbReference type="Proteomes" id="UP000014978">
    <property type="component" value="Unassembled WGS sequence"/>
</dbReference>
<dbReference type="InterPro" id="IPR042120">
    <property type="entry name" value="MutL_C_dimsub"/>
</dbReference>
<name>S7XG68_SPRLO</name>
<protein>
    <submittedName>
        <fullName evidence="2">Mismatch repair protein</fullName>
    </submittedName>
</protein>
<evidence type="ECO:0000313" key="3">
    <source>
        <dbReference type="Proteomes" id="UP000014978"/>
    </source>
</evidence>
<dbReference type="SUPFAM" id="SSF118116">
    <property type="entry name" value="DNA mismatch repair protein MutL"/>
    <property type="match status" value="1"/>
</dbReference>
<feature type="non-terminal residue" evidence="2">
    <location>
        <position position="1"/>
    </location>
</feature>
<dbReference type="VEuPathDB" id="MicrosporidiaDB:SLOPH_1355"/>
<dbReference type="OrthoDB" id="10263226at2759"/>
<proteinExistence type="predicted"/>
<dbReference type="GO" id="GO:0016887">
    <property type="term" value="F:ATP hydrolysis activity"/>
    <property type="evidence" value="ECO:0007669"/>
    <property type="project" value="InterPro"/>
</dbReference>
<dbReference type="EMBL" id="ATCN01001078">
    <property type="protein sequence ID" value="EPR78039.1"/>
    <property type="molecule type" value="Genomic_DNA"/>
</dbReference>
<dbReference type="HOGENOM" id="CLU_971664_0_0_1"/>
<dbReference type="PANTHER" id="PTHR10073">
    <property type="entry name" value="DNA MISMATCH REPAIR PROTEIN MLH, PMS, MUTL"/>
    <property type="match status" value="1"/>
</dbReference>
<dbReference type="PANTHER" id="PTHR10073:SF52">
    <property type="entry name" value="MISMATCH REPAIR ENDONUCLEASE PMS2"/>
    <property type="match status" value="1"/>
</dbReference>
<dbReference type="GO" id="GO:0140664">
    <property type="term" value="F:ATP-dependent DNA damage sensor activity"/>
    <property type="evidence" value="ECO:0007669"/>
    <property type="project" value="InterPro"/>
</dbReference>
<gene>
    <name evidence="2" type="ORF">SLOPH_1355</name>
</gene>
<feature type="region of interest" description="Disordered" evidence="1">
    <location>
        <begin position="69"/>
        <end position="98"/>
    </location>
</feature>
<dbReference type="AlphaFoldDB" id="S7XG68"/>
<reference evidence="3" key="1">
    <citation type="journal article" date="2013" name="PLoS Genet.">
        <title>The genome of Spraguea lophii and the basis of host-microsporidian interactions.</title>
        <authorList>
            <person name="Campbell S.E."/>
            <person name="Williams T.A."/>
            <person name="Yousuf A."/>
            <person name="Soanes D.M."/>
            <person name="Paszkiewicz K.H."/>
            <person name="Williams B.A.P."/>
        </authorList>
    </citation>
    <scope>NUCLEOTIDE SEQUENCE [LARGE SCALE GENOMIC DNA]</scope>
    <source>
        <strain evidence="3">42_110</strain>
    </source>
</reference>
<dbReference type="InParanoid" id="S7XG68"/>
<dbReference type="InterPro" id="IPR037198">
    <property type="entry name" value="MutL_C_sf"/>
</dbReference>
<dbReference type="STRING" id="1358809.S7XG68"/>
<dbReference type="InterPro" id="IPR038973">
    <property type="entry name" value="MutL/Mlh/Pms-like"/>
</dbReference>
<evidence type="ECO:0000256" key="1">
    <source>
        <dbReference type="SAM" id="MobiDB-lite"/>
    </source>
</evidence>
<evidence type="ECO:0000313" key="2">
    <source>
        <dbReference type="EMBL" id="EPR78039.1"/>
    </source>
</evidence>
<dbReference type="GO" id="GO:0006298">
    <property type="term" value="P:mismatch repair"/>
    <property type="evidence" value="ECO:0007669"/>
    <property type="project" value="InterPro"/>
</dbReference>